<feature type="domain" description="F5/8 type C" evidence="6">
    <location>
        <begin position="541"/>
        <end position="687"/>
    </location>
</feature>
<dbReference type="Gene3D" id="2.60.120.260">
    <property type="entry name" value="Galactose-binding domain-like"/>
    <property type="match status" value="2"/>
</dbReference>
<reference evidence="7 8" key="1">
    <citation type="submission" date="2020-12" db="EMBL/GenBank/DDBJ databases">
        <title>Salegentibacter orientalis sp. nov., isolated from costal sediment.</title>
        <authorList>
            <person name="Lian F.-B."/>
        </authorList>
    </citation>
    <scope>NUCLEOTIDE SEQUENCE [LARGE SCALE GENOMIC DNA]</scope>
    <source>
        <strain evidence="7 8">F60176</strain>
    </source>
</reference>
<dbReference type="Proteomes" id="UP000635665">
    <property type="component" value="Unassembled WGS sequence"/>
</dbReference>
<evidence type="ECO:0000313" key="8">
    <source>
        <dbReference type="Proteomes" id="UP000635665"/>
    </source>
</evidence>
<dbReference type="EC" id="3.2.1.51" evidence="2"/>
<dbReference type="Gene3D" id="3.20.20.80">
    <property type="entry name" value="Glycosidases"/>
    <property type="match status" value="1"/>
</dbReference>
<dbReference type="PANTHER" id="PTHR10030">
    <property type="entry name" value="ALPHA-L-FUCOSIDASE"/>
    <property type="match status" value="1"/>
</dbReference>
<evidence type="ECO:0000313" key="7">
    <source>
        <dbReference type="EMBL" id="MBI6120617.1"/>
    </source>
</evidence>
<protein>
    <recommendedName>
        <fullName evidence="2">alpha-L-fucosidase</fullName>
        <ecNumber evidence="2">3.2.1.51</ecNumber>
    </recommendedName>
</protein>
<sequence>MNKKTLIILLVLVISLVSCKEKVTKPEPVGPIPSQRQLAWQDLEYYAFIHFNMNTFTDMEWGEGGESPKNFNPTNLDTRQWAKTAKEAGMKGIIITAKHHDGFCLWPTETTEHSVKNSPWKNGEGDVVKELAEACEEFGLKFGVYLSPWDRNHPEYGRKEYVEIFHKQLEELMTNYGPIFEVWFDGANGGTGYYGGANEERKIDNKTYYQWDKAISIIREHQPDAVIFGDGGPGVRWVGNEEGIAGKTNWSIIRRDEVYPGWPKYKELQFGHEDGTHWVPAEADVSIRPGWYYHAREDHQVKTLPHLLDIYYKSVGRNASLLLNLPVDTRGLVHEKDVEQLMKLRKQLDKDFAQNLATNANVTASSEAGSDYTAQNTTNGDTEAYWMPEKESIKSYISIQFNEPQEVNRFVAQEYIALGQRVKSFELEGLIDGEWKNISSGTTIGYKRILRFDVVKVDALRLSILDAKARPLISNIEVYRAPLVMEAPQIVQNKSGEINLESYDNGLEIYYTLNGEKPNKDSEHYSEAFVLQDPTQVMAVAYNPTTNSYSEISTKRLDIPKKNWKVIDEKDEADKIIDANINSVWTKEGKLPQEIIVDLGASYNLKGFTYLPHQSRWPQGVIADYKFLVSQNGKQWTKVSEGEFSNIKNNPIEQLIEFKTTKARYFKFIGKRSADDSEVLGIAEIGVITE</sequence>
<keyword evidence="4" id="KW-0378">Hydrolase</keyword>
<dbReference type="Pfam" id="PF00754">
    <property type="entry name" value="F5_F8_type_C"/>
    <property type="match status" value="2"/>
</dbReference>
<evidence type="ECO:0000256" key="4">
    <source>
        <dbReference type="ARBA" id="ARBA00022801"/>
    </source>
</evidence>
<dbReference type="Pfam" id="PF01120">
    <property type="entry name" value="Alpha_L_fucos"/>
    <property type="match status" value="1"/>
</dbReference>
<accession>A0ABS0THX0</accession>
<dbReference type="PROSITE" id="PS51257">
    <property type="entry name" value="PROKAR_LIPOPROTEIN"/>
    <property type="match status" value="1"/>
</dbReference>
<gene>
    <name evidence="7" type="ORF">I6U50_11365</name>
</gene>
<keyword evidence="8" id="KW-1185">Reference proteome</keyword>
<dbReference type="InterPro" id="IPR026876">
    <property type="entry name" value="Fn3_assoc_repeat"/>
</dbReference>
<dbReference type="SUPFAM" id="SSF49785">
    <property type="entry name" value="Galactose-binding domain-like"/>
    <property type="match status" value="2"/>
</dbReference>
<dbReference type="InterPro" id="IPR017853">
    <property type="entry name" value="GH"/>
</dbReference>
<keyword evidence="3" id="KW-0732">Signal</keyword>
<comment type="caution">
    <text evidence="7">The sequence shown here is derived from an EMBL/GenBank/DDBJ whole genome shotgun (WGS) entry which is preliminary data.</text>
</comment>
<comment type="similarity">
    <text evidence="1">Belongs to the glycosyl hydrolase 29 family.</text>
</comment>
<proteinExistence type="inferred from homology"/>
<dbReference type="InterPro" id="IPR000933">
    <property type="entry name" value="Glyco_hydro_29"/>
</dbReference>
<evidence type="ECO:0000256" key="1">
    <source>
        <dbReference type="ARBA" id="ARBA00007951"/>
    </source>
</evidence>
<dbReference type="PANTHER" id="PTHR10030:SF37">
    <property type="entry name" value="ALPHA-L-FUCOSIDASE-RELATED"/>
    <property type="match status" value="1"/>
</dbReference>
<organism evidence="7 8">
    <name type="scientific">Salegentibacter maritimus</name>
    <dbReference type="NCBI Taxonomy" id="2794347"/>
    <lineage>
        <taxon>Bacteria</taxon>
        <taxon>Pseudomonadati</taxon>
        <taxon>Bacteroidota</taxon>
        <taxon>Flavobacteriia</taxon>
        <taxon>Flavobacteriales</taxon>
        <taxon>Flavobacteriaceae</taxon>
        <taxon>Salegentibacter</taxon>
    </lineage>
</organism>
<evidence type="ECO:0000259" key="6">
    <source>
        <dbReference type="PROSITE" id="PS50022"/>
    </source>
</evidence>
<dbReference type="SUPFAM" id="SSF51445">
    <property type="entry name" value="(Trans)glycosidases"/>
    <property type="match status" value="1"/>
</dbReference>
<dbReference type="InterPro" id="IPR057739">
    <property type="entry name" value="Glyco_hydro_29_N"/>
</dbReference>
<feature type="domain" description="F5/8 type C" evidence="6">
    <location>
        <begin position="345"/>
        <end position="481"/>
    </location>
</feature>
<evidence type="ECO:0000256" key="3">
    <source>
        <dbReference type="ARBA" id="ARBA00022729"/>
    </source>
</evidence>
<dbReference type="EMBL" id="JAEHNY010000009">
    <property type="protein sequence ID" value="MBI6120617.1"/>
    <property type="molecule type" value="Genomic_DNA"/>
</dbReference>
<evidence type="ECO:0000256" key="5">
    <source>
        <dbReference type="ARBA" id="ARBA00023295"/>
    </source>
</evidence>
<evidence type="ECO:0000256" key="2">
    <source>
        <dbReference type="ARBA" id="ARBA00012662"/>
    </source>
</evidence>
<name>A0ABS0THX0_9FLAO</name>
<dbReference type="InterPro" id="IPR000421">
    <property type="entry name" value="FA58C"/>
</dbReference>
<dbReference type="RefSeq" id="WP_198638919.1">
    <property type="nucleotide sequence ID" value="NZ_JAEHNY010000009.1"/>
</dbReference>
<dbReference type="PROSITE" id="PS50022">
    <property type="entry name" value="FA58C_3"/>
    <property type="match status" value="2"/>
</dbReference>
<dbReference type="Pfam" id="PF13287">
    <property type="entry name" value="Fn3_assoc"/>
    <property type="match status" value="1"/>
</dbReference>
<keyword evidence="5" id="KW-0326">Glycosidase</keyword>
<dbReference type="InterPro" id="IPR008979">
    <property type="entry name" value="Galactose-bd-like_sf"/>
</dbReference>
<dbReference type="SMART" id="SM00812">
    <property type="entry name" value="Alpha_L_fucos"/>
    <property type="match status" value="1"/>
</dbReference>